<dbReference type="OrthoDB" id="5704083at2"/>
<dbReference type="GO" id="GO:0003723">
    <property type="term" value="F:RNA binding"/>
    <property type="evidence" value="ECO:0007669"/>
    <property type="project" value="InterPro"/>
</dbReference>
<dbReference type="InterPro" id="IPR010147">
    <property type="entry name" value="CRISPR-assoc_prot_CasD"/>
</dbReference>
<dbReference type="AlphaFoldDB" id="A0A437QMH4"/>
<keyword evidence="1" id="KW-0051">Antiviral defense</keyword>
<dbReference type="CDD" id="cd09645">
    <property type="entry name" value="Cas5_I-E"/>
    <property type="match status" value="1"/>
</dbReference>
<name>A0A437QMH4_9GAMM</name>
<dbReference type="Pfam" id="PF09704">
    <property type="entry name" value="Cas_Cas5d"/>
    <property type="match status" value="1"/>
</dbReference>
<dbReference type="GO" id="GO:0043571">
    <property type="term" value="P:maintenance of CRISPR repeat elements"/>
    <property type="evidence" value="ECO:0007669"/>
    <property type="project" value="InterPro"/>
</dbReference>
<dbReference type="InterPro" id="IPR021124">
    <property type="entry name" value="CRISPR-assoc_prot_Cas5"/>
</dbReference>
<dbReference type="EMBL" id="SACS01000013">
    <property type="protein sequence ID" value="RVU35682.1"/>
    <property type="molecule type" value="Genomic_DNA"/>
</dbReference>
<gene>
    <name evidence="2" type="primary">cas5e</name>
    <name evidence="2" type="ORF">EOE67_12705</name>
</gene>
<sequence length="247" mass="27713">MQYLVFRLYGPMASWGEAAVGGDRPTALHPTRSAVLGLLSAALGIRRDQQTELTDLFQSVQFAIKEYSSGVLVRDYHTAQVPSSDKKMTHRHRKSELTGPGFKLNTVLSTRDYRSDGLWVVAIWLTGQTNVSLAGLADALLKPRFTLYLGRKSCPLAAPLKPQLVETETLKQALDSEFPCLLNSAEQDRSWLRFSKQHSYYWQGPKDLISAGALVTQSVQLWDEPGDRLKWQFSARTEHQLTVSMES</sequence>
<dbReference type="RefSeq" id="WP_127699457.1">
    <property type="nucleotide sequence ID" value="NZ_SACS01000013.1"/>
</dbReference>
<organism evidence="2 3">
    <name type="scientific">Rheinheimera riviphila</name>
    <dbReference type="NCBI Taxonomy" id="1834037"/>
    <lineage>
        <taxon>Bacteria</taxon>
        <taxon>Pseudomonadati</taxon>
        <taxon>Pseudomonadota</taxon>
        <taxon>Gammaproteobacteria</taxon>
        <taxon>Chromatiales</taxon>
        <taxon>Chromatiaceae</taxon>
        <taxon>Rheinheimera</taxon>
    </lineage>
</organism>
<reference evidence="2 3" key="1">
    <citation type="submission" date="2019-01" db="EMBL/GenBank/DDBJ databases">
        <authorList>
            <person name="Chen W.-M."/>
        </authorList>
    </citation>
    <scope>NUCLEOTIDE SEQUENCE [LARGE SCALE GENOMIC DNA]</scope>
    <source>
        <strain evidence="2 3">KYPC3</strain>
    </source>
</reference>
<protein>
    <submittedName>
        <fullName evidence="2">Type I-E CRISPR-associated protein Cas5/CasD</fullName>
    </submittedName>
</protein>
<dbReference type="NCBIfam" id="TIGR02593">
    <property type="entry name" value="CRISPR_cas5"/>
    <property type="match status" value="1"/>
</dbReference>
<evidence type="ECO:0000313" key="3">
    <source>
        <dbReference type="Proteomes" id="UP000283077"/>
    </source>
</evidence>
<dbReference type="GO" id="GO:0051607">
    <property type="term" value="P:defense response to virus"/>
    <property type="evidence" value="ECO:0007669"/>
    <property type="project" value="UniProtKB-KW"/>
</dbReference>
<accession>A0A437QMH4</accession>
<dbReference type="Gene3D" id="3.30.70.2660">
    <property type="match status" value="1"/>
</dbReference>
<evidence type="ECO:0000313" key="2">
    <source>
        <dbReference type="EMBL" id="RVU35682.1"/>
    </source>
</evidence>
<dbReference type="Proteomes" id="UP000283077">
    <property type="component" value="Unassembled WGS sequence"/>
</dbReference>
<keyword evidence="3" id="KW-1185">Reference proteome</keyword>
<dbReference type="NCBIfam" id="TIGR01868">
    <property type="entry name" value="casD_Cas5e"/>
    <property type="match status" value="1"/>
</dbReference>
<comment type="caution">
    <text evidence="2">The sequence shown here is derived from an EMBL/GenBank/DDBJ whole genome shotgun (WGS) entry which is preliminary data.</text>
</comment>
<proteinExistence type="predicted"/>
<dbReference type="InterPro" id="IPR013422">
    <property type="entry name" value="CRISPR-assoc_prot_Cas5_N"/>
</dbReference>
<evidence type="ECO:0000256" key="1">
    <source>
        <dbReference type="ARBA" id="ARBA00023118"/>
    </source>
</evidence>